<protein>
    <submittedName>
        <fullName evidence="2">Uncharacterized protein</fullName>
    </submittedName>
</protein>
<comment type="caution">
    <text evidence="2">The sequence shown here is derived from an EMBL/GenBank/DDBJ whole genome shotgun (WGS) entry which is preliminary data.</text>
</comment>
<keyword evidence="1" id="KW-1133">Transmembrane helix</keyword>
<keyword evidence="1" id="KW-0472">Membrane</keyword>
<proteinExistence type="predicted"/>
<evidence type="ECO:0000256" key="1">
    <source>
        <dbReference type="SAM" id="Phobius"/>
    </source>
</evidence>
<name>A0A9Q4KQR0_9BACT</name>
<evidence type="ECO:0000313" key="3">
    <source>
        <dbReference type="Proteomes" id="UP001075461"/>
    </source>
</evidence>
<feature type="transmembrane region" description="Helical" evidence="1">
    <location>
        <begin position="101"/>
        <end position="121"/>
    </location>
</feature>
<dbReference type="EMBL" id="JAPXGP010000003">
    <property type="protein sequence ID" value="MCZ6161795.1"/>
    <property type="molecule type" value="Genomic_DNA"/>
</dbReference>
<dbReference type="RefSeq" id="WP_269480134.1">
    <property type="nucleotide sequence ID" value="NZ_JAPXGH010000001.1"/>
</dbReference>
<evidence type="ECO:0000313" key="2">
    <source>
        <dbReference type="EMBL" id="MCZ6161795.1"/>
    </source>
</evidence>
<reference evidence="2" key="1">
    <citation type="submission" date="2022-12" db="EMBL/GenBank/DDBJ databases">
        <title>Species Delineation and Comparative Genomics within the Campylobacter ureolyticus Complex.</title>
        <authorList>
            <person name="Maki J."/>
            <person name="Howard M."/>
            <person name="Connelly S."/>
            <person name="Hardy D.J."/>
            <person name="Cameron A."/>
        </authorList>
    </citation>
    <scope>NUCLEOTIDE SEQUENCE</scope>
    <source>
        <strain evidence="2">URMC_786</strain>
    </source>
</reference>
<gene>
    <name evidence="2" type="ORF">O6B92_05540</name>
</gene>
<dbReference type="AlphaFoldDB" id="A0A9Q4KQR0"/>
<organism evidence="2 3">
    <name type="scientific">Campylobacter ureolyticus</name>
    <dbReference type="NCBI Taxonomy" id="827"/>
    <lineage>
        <taxon>Bacteria</taxon>
        <taxon>Pseudomonadati</taxon>
        <taxon>Campylobacterota</taxon>
        <taxon>Epsilonproteobacteria</taxon>
        <taxon>Campylobacterales</taxon>
        <taxon>Campylobacteraceae</taxon>
        <taxon>Campylobacter</taxon>
    </lineage>
</organism>
<dbReference type="Proteomes" id="UP001075461">
    <property type="component" value="Unassembled WGS sequence"/>
</dbReference>
<sequence>MKWLINSIGGFIVLAIEWLVKKVGIKVTILAFIIPIYASFVVFMIAFVGYAILFMMKIWNLIKEYFPKAFDYSSASGSFAGLSSHTITSSTMAFLNESGLALAFSNAMNLFLSILSLYFALQLYKVIMYVRKNINDIITSLLNLMSR</sequence>
<accession>A0A9Q4KQR0</accession>
<feature type="transmembrane region" description="Helical" evidence="1">
    <location>
        <begin position="75"/>
        <end position="95"/>
    </location>
</feature>
<feature type="transmembrane region" description="Helical" evidence="1">
    <location>
        <begin position="29"/>
        <end position="54"/>
    </location>
</feature>
<keyword evidence="1" id="KW-0812">Transmembrane</keyword>